<dbReference type="Pfam" id="PF07554">
    <property type="entry name" value="FIVAR"/>
    <property type="match status" value="2"/>
</dbReference>
<dbReference type="Proteomes" id="UP001523566">
    <property type="component" value="Unassembled WGS sequence"/>
</dbReference>
<evidence type="ECO:0000313" key="3">
    <source>
        <dbReference type="EMBL" id="MCP1101396.1"/>
    </source>
</evidence>
<reference evidence="3 4" key="1">
    <citation type="journal article" date="2022" name="Genome Biol. Evol.">
        <title>Host diet, physiology and behaviors set the stage for Lachnospiraceae cladogenesis.</title>
        <authorList>
            <person name="Vera-Ponce De Leon A."/>
            <person name="Schneider M."/>
            <person name="Jahnes B.C."/>
            <person name="Sadowski V."/>
            <person name="Camuy-Velez L.A."/>
            <person name="Duan J."/>
            <person name="Sabree Z.L."/>
        </authorList>
    </citation>
    <scope>NUCLEOTIDE SEQUENCE [LARGE SCALE GENOMIC DNA]</scope>
    <source>
        <strain evidence="3 4">PAL113</strain>
    </source>
</reference>
<evidence type="ECO:0000313" key="4">
    <source>
        <dbReference type="Proteomes" id="UP001523566"/>
    </source>
</evidence>
<dbReference type="InterPro" id="IPR007329">
    <property type="entry name" value="FMN-bd"/>
</dbReference>
<dbReference type="Gene3D" id="3.90.1010.20">
    <property type="match status" value="1"/>
</dbReference>
<evidence type="ECO:0000259" key="1">
    <source>
        <dbReference type="SMART" id="SM00635"/>
    </source>
</evidence>
<dbReference type="Pfam" id="PF04205">
    <property type="entry name" value="FMN_bind"/>
    <property type="match status" value="1"/>
</dbReference>
<protein>
    <submittedName>
        <fullName evidence="3">FMN-binding protein</fullName>
    </submittedName>
</protein>
<dbReference type="InterPro" id="IPR008964">
    <property type="entry name" value="Invasin/intimin_cell_adhesion"/>
</dbReference>
<dbReference type="Pfam" id="PF02368">
    <property type="entry name" value="Big_2"/>
    <property type="match status" value="1"/>
</dbReference>
<dbReference type="SMART" id="SM00635">
    <property type="entry name" value="BID_2"/>
    <property type="match status" value="1"/>
</dbReference>
<name>A0ABT1E6R6_9FIRM</name>
<dbReference type="EMBL" id="JAMZFW010000003">
    <property type="protein sequence ID" value="MCP1101396.1"/>
    <property type="molecule type" value="Genomic_DNA"/>
</dbReference>
<dbReference type="RefSeq" id="WP_262065181.1">
    <property type="nucleotide sequence ID" value="NZ_JAMXOD010000003.1"/>
</dbReference>
<dbReference type="InterPro" id="IPR011050">
    <property type="entry name" value="Pectin_lyase_fold/virulence"/>
</dbReference>
<dbReference type="SUPFAM" id="SSF51126">
    <property type="entry name" value="Pectin lyase-like"/>
    <property type="match status" value="1"/>
</dbReference>
<dbReference type="SUPFAM" id="SSF49373">
    <property type="entry name" value="Invasin/intimin cell-adhesion fragments"/>
    <property type="match status" value="1"/>
</dbReference>
<accession>A0ABT1E6R6</accession>
<organism evidence="3 4">
    <name type="scientific">Aequitasia blattaphilus</name>
    <dbReference type="NCBI Taxonomy" id="2949332"/>
    <lineage>
        <taxon>Bacteria</taxon>
        <taxon>Bacillati</taxon>
        <taxon>Bacillota</taxon>
        <taxon>Clostridia</taxon>
        <taxon>Lachnospirales</taxon>
        <taxon>Lachnospiraceae</taxon>
        <taxon>Aequitasia</taxon>
    </lineage>
</organism>
<feature type="domain" description="BIG2" evidence="1">
    <location>
        <begin position="507"/>
        <end position="585"/>
    </location>
</feature>
<comment type="caution">
    <text evidence="3">The sequence shown here is derived from an EMBL/GenBank/DDBJ whole genome shotgun (WGS) entry which is preliminary data.</text>
</comment>
<dbReference type="Gene3D" id="1.20.1270.70">
    <property type="entry name" value="Designed single chain three-helix bundle"/>
    <property type="match status" value="1"/>
</dbReference>
<proteinExistence type="predicted"/>
<sequence>MKRKMEKILSTFLAAAMVLGLMGVNGLTAHAAYLSGVYEGTGEGFKSNIVTSVTVEDGLISNIEVTAQNDTAKFWNKAYPEMANRIIAAQSTDVDCVSGATYSSQGIIDSVKDALAKAEDVSVPVDKGELNELITTALEIDQDAYTSASVAAFTTALENAQSVAGNESATQEEVDGAVAALNQGIAGLVLKEEEGTIRDLLSRLIESVEAMDSTLYTRTSWSAVTRPLNNAKSVLGNGEATNDELEKAYNELKAPVDALVEYISGDKRVSTLDELKSVVPDMRSGETVYIEEDIDAVSSATLNTYEDITIDGQGHTLDGNKSNGFVYVRGGTLTIKNTVFKDAAQYKGNNLIAGAAVYARRGNAIMENCAVIGNNSRQGGVYVGNGYTLDVTNCTFVDNSATNVGGSIMAANGSTLTLANTVFAGGGASDLSVGDTATFIDNGYNVTLGEYTKWMNPDGTLIGGKNHPVMNCIPADNVYLPTTDLTGKARPVEGKGDIGCYEADAVALDSLKIAEGSLVTVSKKKTVTIDTKATPENATNQDVTWSSGNPAVATVDENGVVTPKKTGTVVITATTASGISAKTVVRVTN</sequence>
<feature type="domain" description="FMN-binding" evidence="2">
    <location>
        <begin position="44"/>
        <end position="118"/>
    </location>
</feature>
<keyword evidence="4" id="KW-1185">Reference proteome</keyword>
<dbReference type="Gene3D" id="1.20.1270.90">
    <property type="entry name" value="AF1782-like"/>
    <property type="match status" value="1"/>
</dbReference>
<evidence type="ECO:0000259" key="2">
    <source>
        <dbReference type="SMART" id="SM00900"/>
    </source>
</evidence>
<dbReference type="SMART" id="SM00900">
    <property type="entry name" value="FMN_bind"/>
    <property type="match status" value="1"/>
</dbReference>
<gene>
    <name evidence="3" type="ORF">NK125_03085</name>
</gene>
<dbReference type="Gene3D" id="2.60.40.1080">
    <property type="match status" value="1"/>
</dbReference>
<dbReference type="InterPro" id="IPR003343">
    <property type="entry name" value="Big_2"/>
</dbReference>